<keyword evidence="3" id="KW-1185">Reference proteome</keyword>
<dbReference type="EMBL" id="KQ992673">
    <property type="protein sequence ID" value="KZV49887.1"/>
    <property type="molecule type" value="Genomic_DNA"/>
</dbReference>
<evidence type="ECO:0000313" key="3">
    <source>
        <dbReference type="Proteomes" id="UP000250235"/>
    </source>
</evidence>
<protein>
    <submittedName>
        <fullName evidence="2">Uncharacterized protein</fullName>
    </submittedName>
</protein>
<organism evidence="2 3">
    <name type="scientific">Dorcoceras hygrometricum</name>
    <dbReference type="NCBI Taxonomy" id="472368"/>
    <lineage>
        <taxon>Eukaryota</taxon>
        <taxon>Viridiplantae</taxon>
        <taxon>Streptophyta</taxon>
        <taxon>Embryophyta</taxon>
        <taxon>Tracheophyta</taxon>
        <taxon>Spermatophyta</taxon>
        <taxon>Magnoliopsida</taxon>
        <taxon>eudicotyledons</taxon>
        <taxon>Gunneridae</taxon>
        <taxon>Pentapetalae</taxon>
        <taxon>asterids</taxon>
        <taxon>lamiids</taxon>
        <taxon>Lamiales</taxon>
        <taxon>Gesneriaceae</taxon>
        <taxon>Didymocarpoideae</taxon>
        <taxon>Trichosporeae</taxon>
        <taxon>Loxocarpinae</taxon>
        <taxon>Dorcoceras</taxon>
    </lineage>
</organism>
<evidence type="ECO:0000313" key="2">
    <source>
        <dbReference type="EMBL" id="KZV49887.1"/>
    </source>
</evidence>
<dbReference type="Proteomes" id="UP000250235">
    <property type="component" value="Unassembled WGS sequence"/>
</dbReference>
<sequence>MEVTKITMGKTIKIPGVVDRALDLAKLPQIPADDKGKAILVEKDLVKGNPAKEHYSLICADIDMLVNLRAQVIEAVDQFFHSFSFKKLATINIEGFKKLSTINIEELSRKEEQILIWGETEITHVALSRKRYILLKYREVLVRKFFESWKNNFVPGQGSSAVDLKVIDLLSDLHLFVLEELREQSLAHGLKWTRTCCSKIVEGSPRDRGAIIARTNTNTPSTCWLRTMIRVDGVWVVEPFCDQWVKIPRPMLDEPSSSDSSSDDVLMDFADQDTAAAANSLPAATTPDVTNALNQLRVSIYQIRERDDDGAKTKLQSSHKQLGTQIVTTGLDVVDIRRVVKETHQELNAKISSLDEQVAATRNDLLEFSAQAQQSLNVITTQLSELVAYINRGGDNKKGEVAAAVALYLLPFIKVKELVMLEGTGDAVRLTEPTQADIENANRAILERIRNEDSLRAERERDRARRERRLSRIGAYKRRRGY</sequence>
<name>A0A2Z7CV88_9LAMI</name>
<gene>
    <name evidence="2" type="ORF">F511_41563</name>
</gene>
<proteinExistence type="predicted"/>
<accession>A0A2Z7CV88</accession>
<keyword evidence="1" id="KW-0175">Coiled coil</keyword>
<dbReference type="AlphaFoldDB" id="A0A2Z7CV88"/>
<evidence type="ECO:0000256" key="1">
    <source>
        <dbReference type="SAM" id="Coils"/>
    </source>
</evidence>
<feature type="coiled-coil region" evidence="1">
    <location>
        <begin position="337"/>
        <end position="364"/>
    </location>
</feature>
<reference evidence="2 3" key="1">
    <citation type="journal article" date="2015" name="Proc. Natl. Acad. Sci. U.S.A.">
        <title>The resurrection genome of Boea hygrometrica: A blueprint for survival of dehydration.</title>
        <authorList>
            <person name="Xiao L."/>
            <person name="Yang G."/>
            <person name="Zhang L."/>
            <person name="Yang X."/>
            <person name="Zhao S."/>
            <person name="Ji Z."/>
            <person name="Zhou Q."/>
            <person name="Hu M."/>
            <person name="Wang Y."/>
            <person name="Chen M."/>
            <person name="Xu Y."/>
            <person name="Jin H."/>
            <person name="Xiao X."/>
            <person name="Hu G."/>
            <person name="Bao F."/>
            <person name="Hu Y."/>
            <person name="Wan P."/>
            <person name="Li L."/>
            <person name="Deng X."/>
            <person name="Kuang T."/>
            <person name="Xiang C."/>
            <person name="Zhu J.K."/>
            <person name="Oliver M.J."/>
            <person name="He Y."/>
        </authorList>
    </citation>
    <scope>NUCLEOTIDE SEQUENCE [LARGE SCALE GENOMIC DNA]</scope>
    <source>
        <strain evidence="3">cv. XS01</strain>
    </source>
</reference>